<dbReference type="SMART" id="SM00156">
    <property type="entry name" value="PP2Ac"/>
    <property type="match status" value="1"/>
</dbReference>
<keyword evidence="4" id="KW-1185">Reference proteome</keyword>
<dbReference type="InterPro" id="IPR029052">
    <property type="entry name" value="Metallo-depent_PP-like"/>
</dbReference>
<accession>S9V0B6</accession>
<dbReference type="Gene3D" id="3.60.21.10">
    <property type="match status" value="1"/>
</dbReference>
<dbReference type="EMBL" id="ATMH01001574">
    <property type="protein sequence ID" value="EPY34458.1"/>
    <property type="molecule type" value="Genomic_DNA"/>
</dbReference>
<evidence type="ECO:0000259" key="1">
    <source>
        <dbReference type="SMART" id="SM00156"/>
    </source>
</evidence>
<dbReference type="Proteomes" id="UP000015354">
    <property type="component" value="Unassembled WGS sequence"/>
</dbReference>
<protein>
    <submittedName>
        <fullName evidence="3">Protein phosphatase 3, catalytic subunit</fullName>
    </submittedName>
</protein>
<sequence>MKIIATAASQIREGKEVAVDTFLDALRKATKMRGTQKQLCSVLGKSIIIGPIRGHACDFANYLLTNVLVDTSAVNIVLLGNYIDGAHQSIEVLYLVALLIIHSGKTVVPLLGKHELLYPIQPENFGSLRNELILRCNHSHKNIEDYEVVVRQFFASLNTACLVENRLFCVAGGPASGYRHLEDIDSETSQEALREFVLNEQMDEDEERIADGNAFVSQPSEQAFRFTFNAVCNFLSRNNLVMMIIGMEYHTSRPDYDSFARPNHYKESIYFPGFMFGRTHPDTKVPAVLTIFSAPAFCGVNRNGACLVTTSSDRIEVHELPVYSRRPLITPGTQDHSFSWAQPMMERAITSILRDMVFGNIVEKHEEDVEYKHMESVATSKMRRMCHLLKSYDLPLPELPK</sequence>
<dbReference type="AlphaFoldDB" id="S9V0B6"/>
<dbReference type="InterPro" id="IPR043360">
    <property type="entry name" value="PP2B"/>
</dbReference>
<dbReference type="Pfam" id="PF00149">
    <property type="entry name" value="Metallophos"/>
    <property type="match status" value="1"/>
</dbReference>
<comment type="caution">
    <text evidence="3">The sequence shown here is derived from an EMBL/GenBank/DDBJ whole genome shotgun (WGS) entry which is preliminary data.</text>
</comment>
<evidence type="ECO:0000313" key="3">
    <source>
        <dbReference type="EMBL" id="EPY34458.1"/>
    </source>
</evidence>
<dbReference type="GO" id="GO:0097720">
    <property type="term" value="P:calcineurin-mediated signaling"/>
    <property type="evidence" value="ECO:0007669"/>
    <property type="project" value="InterPro"/>
</dbReference>
<dbReference type="InterPro" id="IPR006186">
    <property type="entry name" value="Ser/Thr-sp_prot-phosphatase"/>
</dbReference>
<organism evidence="3 4">
    <name type="scientific">Strigomonas culicis</name>
    <dbReference type="NCBI Taxonomy" id="28005"/>
    <lineage>
        <taxon>Eukaryota</taxon>
        <taxon>Discoba</taxon>
        <taxon>Euglenozoa</taxon>
        <taxon>Kinetoplastea</taxon>
        <taxon>Metakinetoplastina</taxon>
        <taxon>Trypanosomatida</taxon>
        <taxon>Trypanosomatidae</taxon>
        <taxon>Strigomonadinae</taxon>
        <taxon>Strigomonas</taxon>
    </lineage>
</organism>
<gene>
    <name evidence="3" type="ORF">STCU_01574</name>
    <name evidence="2" type="ORF">STCU_05463</name>
</gene>
<dbReference type="OrthoDB" id="269317at2759"/>
<dbReference type="EMBL" id="ATMH01005463">
    <property type="protein sequence ID" value="EPY27875.1"/>
    <property type="molecule type" value="Genomic_DNA"/>
</dbReference>
<reference evidence="3 4" key="1">
    <citation type="journal article" date="2013" name="PLoS ONE">
        <title>Predicting the Proteins of Angomonas deanei, Strigomonas culicis and Their Respective Endosymbionts Reveals New Aspects of the Trypanosomatidae Family.</title>
        <authorList>
            <person name="Motta M.C."/>
            <person name="Martins A.C."/>
            <person name="de Souza S.S."/>
            <person name="Catta-Preta C.M."/>
            <person name="Silva R."/>
            <person name="Klein C.C."/>
            <person name="de Almeida L.G."/>
            <person name="de Lima Cunha O."/>
            <person name="Ciapina L.P."/>
            <person name="Brocchi M."/>
            <person name="Colabardini A.C."/>
            <person name="de Araujo Lima B."/>
            <person name="Machado C.R."/>
            <person name="de Almeida Soares C.M."/>
            <person name="Probst C.M."/>
            <person name="de Menezes C.B."/>
            <person name="Thompson C.E."/>
            <person name="Bartholomeu D.C."/>
            <person name="Gradia D.F."/>
            <person name="Pavoni D.P."/>
            <person name="Grisard E.C."/>
            <person name="Fantinatti-Garboggini F."/>
            <person name="Marchini F.K."/>
            <person name="Rodrigues-Luiz G.F."/>
            <person name="Wagner G."/>
            <person name="Goldman G.H."/>
            <person name="Fietto J.L."/>
            <person name="Elias M.C."/>
            <person name="Goldman M.H."/>
            <person name="Sagot M.F."/>
            <person name="Pereira M."/>
            <person name="Stoco P.H."/>
            <person name="de Mendonca-Neto R.P."/>
            <person name="Teixeira S.M."/>
            <person name="Maciel T.E."/>
            <person name="de Oliveira Mendes T.A."/>
            <person name="Urmenyi T.P."/>
            <person name="de Souza W."/>
            <person name="Schenkman S."/>
            <person name="de Vasconcelos A.T."/>
        </authorList>
    </citation>
    <scope>NUCLEOTIDE SEQUENCE [LARGE SCALE GENOMIC DNA]</scope>
</reference>
<dbReference type="PANTHER" id="PTHR45673">
    <property type="entry name" value="SERINE/THREONINE-PROTEIN PHOSPHATASE 2B CATALYTIC SUBUNIT 1-RELATED"/>
    <property type="match status" value="1"/>
</dbReference>
<evidence type="ECO:0000313" key="2">
    <source>
        <dbReference type="EMBL" id="EPY27875.1"/>
    </source>
</evidence>
<proteinExistence type="predicted"/>
<reference evidence="3" key="2">
    <citation type="submission" date="2013-03" db="EMBL/GenBank/DDBJ databases">
        <authorList>
            <person name="Motta M.C.M."/>
            <person name="Martins A.C.A."/>
            <person name="Preta C.M.C.C."/>
            <person name="Silva R."/>
            <person name="de Souza S.S."/>
            <person name="Klein C.C."/>
            <person name="de Almeida L.G.P."/>
            <person name="Cunha O.L."/>
            <person name="Colabardini A.C."/>
            <person name="Lima B.A."/>
            <person name="Machado C.R."/>
            <person name="Soares C.M.A."/>
            <person name="de Menezes C.B.A."/>
            <person name="Bartolomeu D.C."/>
            <person name="Grisard E.C."/>
            <person name="Fantinatti-Garboggini F."/>
            <person name="Rodrigues-Luiz G.F."/>
            <person name="Wagner G."/>
            <person name="Goldman G.H."/>
            <person name="Fietto J.L.R."/>
            <person name="Ciapina L.P."/>
            <person name="Brocchi M."/>
            <person name="Elias M.C."/>
            <person name="Goldman M.H.S."/>
            <person name="Sagot M.-F."/>
            <person name="Pereira M."/>
            <person name="Stoco P.H."/>
            <person name="Teixeira S.M.R."/>
            <person name="de Mendonca-Neto R.P."/>
            <person name="Maciel T.E.F."/>
            <person name="Mendes T.A.O."/>
            <person name="Urmenyi T.P."/>
            <person name="Teixeira M.M.G."/>
            <person name="de Camargo E.F.P."/>
            <person name="de Sousa W."/>
            <person name="Schenkman S."/>
            <person name="de Vasconcelos A.T.R."/>
        </authorList>
    </citation>
    <scope>NUCLEOTIDE SEQUENCE</scope>
</reference>
<dbReference type="GO" id="GO:0033192">
    <property type="term" value="F:calmodulin-dependent protein phosphatase activity"/>
    <property type="evidence" value="ECO:0007669"/>
    <property type="project" value="InterPro"/>
</dbReference>
<dbReference type="PRINTS" id="PR00114">
    <property type="entry name" value="STPHPHTASE"/>
</dbReference>
<name>S9V0B6_9TRYP</name>
<dbReference type="SUPFAM" id="SSF56300">
    <property type="entry name" value="Metallo-dependent phosphatases"/>
    <property type="match status" value="1"/>
</dbReference>
<dbReference type="InterPro" id="IPR004843">
    <property type="entry name" value="Calcineurin-like_PHP"/>
</dbReference>
<evidence type="ECO:0000313" key="4">
    <source>
        <dbReference type="Proteomes" id="UP000015354"/>
    </source>
</evidence>
<feature type="domain" description="Serine/threonine specific protein phosphatases" evidence="1">
    <location>
        <begin position="17"/>
        <end position="323"/>
    </location>
</feature>